<reference evidence="2" key="1">
    <citation type="journal article" date="2010" name="Science">
        <title>Plasticity of animal genome architecture unmasked by rapid evolution of a pelagic tunicate.</title>
        <authorList>
            <person name="Denoeud F."/>
            <person name="Henriet S."/>
            <person name="Mungpakdee S."/>
            <person name="Aury J.M."/>
            <person name="Da Silva C."/>
            <person name="Brinkmann H."/>
            <person name="Mikhaleva J."/>
            <person name="Olsen L.C."/>
            <person name="Jubin C."/>
            <person name="Canestro C."/>
            <person name="Bouquet J.M."/>
            <person name="Danks G."/>
            <person name="Poulain J."/>
            <person name="Campsteijn C."/>
            <person name="Adamski M."/>
            <person name="Cross I."/>
            <person name="Yadetie F."/>
            <person name="Muffato M."/>
            <person name="Louis A."/>
            <person name="Butcher S."/>
            <person name="Tsagkogeorga G."/>
            <person name="Konrad A."/>
            <person name="Singh S."/>
            <person name="Jensen M.F."/>
            <person name="Cong E.H."/>
            <person name="Eikeseth-Otteraa H."/>
            <person name="Noel B."/>
            <person name="Anthouard V."/>
            <person name="Porcel B.M."/>
            <person name="Kachouri-Lafond R."/>
            <person name="Nishino A."/>
            <person name="Ugolini M."/>
            <person name="Chourrout P."/>
            <person name="Nishida H."/>
            <person name="Aasland R."/>
            <person name="Huzurbazar S."/>
            <person name="Westhof E."/>
            <person name="Delsuc F."/>
            <person name="Lehrach H."/>
            <person name="Reinhardt R."/>
            <person name="Weissenbach J."/>
            <person name="Roy S.W."/>
            <person name="Artiguenave F."/>
            <person name="Postlethwait J.H."/>
            <person name="Manak J.R."/>
            <person name="Thompson E.M."/>
            <person name="Jaillon O."/>
            <person name="Du Pasquier L."/>
            <person name="Boudinot P."/>
            <person name="Liberles D.A."/>
            <person name="Volff J.N."/>
            <person name="Philippe H."/>
            <person name="Lenhard B."/>
            <person name="Roest Crollius H."/>
            <person name="Wincker P."/>
            <person name="Chourrout D."/>
        </authorList>
    </citation>
    <scope>NUCLEOTIDE SEQUENCE [LARGE SCALE GENOMIC DNA]</scope>
</reference>
<dbReference type="Proteomes" id="UP000001307">
    <property type="component" value="Unassembled WGS sequence"/>
</dbReference>
<keyword evidence="1" id="KW-0472">Membrane</keyword>
<proteinExistence type="predicted"/>
<gene>
    <name evidence="2" type="ORF">GSOID_T00002895001</name>
</gene>
<evidence type="ECO:0000313" key="2">
    <source>
        <dbReference type="EMBL" id="CBY12835.1"/>
    </source>
</evidence>
<name>E4XSX3_OIKDI</name>
<feature type="transmembrane region" description="Helical" evidence="1">
    <location>
        <begin position="118"/>
        <end position="137"/>
    </location>
</feature>
<dbReference type="InParanoid" id="E4XSX3"/>
<protein>
    <submittedName>
        <fullName evidence="2">Uncharacterized protein</fullName>
    </submittedName>
</protein>
<dbReference type="AlphaFoldDB" id="E4XSX3"/>
<accession>E4XSX3</accession>
<feature type="transmembrane region" description="Helical" evidence="1">
    <location>
        <begin position="187"/>
        <end position="211"/>
    </location>
</feature>
<organism evidence="2">
    <name type="scientific">Oikopleura dioica</name>
    <name type="common">Tunicate</name>
    <dbReference type="NCBI Taxonomy" id="34765"/>
    <lineage>
        <taxon>Eukaryota</taxon>
        <taxon>Metazoa</taxon>
        <taxon>Chordata</taxon>
        <taxon>Tunicata</taxon>
        <taxon>Appendicularia</taxon>
        <taxon>Copelata</taxon>
        <taxon>Oikopleuridae</taxon>
        <taxon>Oikopleura</taxon>
    </lineage>
</organism>
<evidence type="ECO:0000256" key="1">
    <source>
        <dbReference type="SAM" id="Phobius"/>
    </source>
</evidence>
<keyword evidence="1" id="KW-1133">Transmembrane helix</keyword>
<evidence type="ECO:0000313" key="3">
    <source>
        <dbReference type="Proteomes" id="UP000001307"/>
    </source>
</evidence>
<keyword evidence="3" id="KW-1185">Reference proteome</keyword>
<sequence length="273" mass="31323">MNKTRFLRPKQVNFCGPICWQVNSPNRPSAKSLPGQLSNILKAKYSTFRKIKIHHRNLFKSATKACGKNACGKVKSRISPVLLIRRDENWNTYVILGGRSSSLLPLVNVVLKACRSMVICFVVLSAFGGMLSMVGIQNEQLAIQEKRFEFQLTKYNQNMIIFFFNFLLFKNPTQFHPNKKYLRRKNILILLSGTIIIASSMMMSVACLWYSSMENRYEAEENKHEHDEGIEAQFDFGNGFHAGIVAGRVRKIRFLFLAKSGFFFDQKKLSALF</sequence>
<dbReference type="EMBL" id="FN653141">
    <property type="protein sequence ID" value="CBY12835.1"/>
    <property type="molecule type" value="Genomic_DNA"/>
</dbReference>
<keyword evidence="1" id="KW-0812">Transmembrane</keyword>